<comment type="caution">
    <text evidence="12">The sequence shown here is derived from an EMBL/GenBank/DDBJ whole genome shotgun (WGS) entry which is preliminary data.</text>
</comment>
<name>A0ABQ0CBJ6_9PROT</name>
<dbReference type="Proteomes" id="UP001628193">
    <property type="component" value="Unassembled WGS sequence"/>
</dbReference>
<organism evidence="12 13">
    <name type="scientific">Candidatus Magnetaquiglobus chichijimensis</name>
    <dbReference type="NCBI Taxonomy" id="3141448"/>
    <lineage>
        <taxon>Bacteria</taxon>
        <taxon>Pseudomonadati</taxon>
        <taxon>Pseudomonadota</taxon>
        <taxon>Magnetococcia</taxon>
        <taxon>Magnetococcales</taxon>
        <taxon>Candidatus Magnetaquicoccaceae</taxon>
        <taxon>Candidatus Magnetaquiglobus</taxon>
    </lineage>
</organism>
<keyword evidence="8 10" id="KW-0472">Membrane</keyword>
<comment type="subunit">
    <text evidence="10">The Tol-Pal system is composed of five core proteins: the inner membrane proteins TolA, TolQ and TolR, the periplasmic protein TolB and the outer membrane protein Pal. They form a network linking the inner and outer membranes and the peptidoglycan layer.</text>
</comment>
<dbReference type="InterPro" id="IPR050790">
    <property type="entry name" value="ExbB/TolQ_transport"/>
</dbReference>
<dbReference type="NCBIfam" id="TIGR02796">
    <property type="entry name" value="tolQ"/>
    <property type="match status" value="1"/>
</dbReference>
<sequence>MVTSFGRIAVNPQALTSHSILDLVFQAGPVVKMVMLALLLASIVSWAIIIEKWRRFRRVTKDAAEFEERFWSGGSVAKLYQTAAQEWPESPIVTVFVTGFREWKRWEGNGTRTSEVGDLFMNVRRAMTVALNREVDNLGRGLTFLATVGSTSPFIGLFGTVWGIMNSFLGLAGAKSTTLTMVAPGIAEALIATAMGLVAAIPAVIAYNKYAADLRRQHQKMENFGSEFLNILERQTSRRGSLT</sequence>
<evidence type="ECO:0000256" key="4">
    <source>
        <dbReference type="ARBA" id="ARBA00022519"/>
    </source>
</evidence>
<keyword evidence="3 10" id="KW-1003">Cell membrane</keyword>
<keyword evidence="13" id="KW-1185">Reference proteome</keyword>
<feature type="transmembrane region" description="Helical" evidence="10">
    <location>
        <begin position="30"/>
        <end position="50"/>
    </location>
</feature>
<feature type="transmembrane region" description="Helical" evidence="10">
    <location>
        <begin position="185"/>
        <end position="207"/>
    </location>
</feature>
<protein>
    <recommendedName>
        <fullName evidence="10">Tol-Pal system protein TolQ</fullName>
    </recommendedName>
</protein>
<comment type="function">
    <text evidence="10">Part of the Tol-Pal system, which plays a role in outer membrane invagination during cell division and is important for maintaining outer membrane integrity.</text>
</comment>
<evidence type="ECO:0000256" key="3">
    <source>
        <dbReference type="ARBA" id="ARBA00022475"/>
    </source>
</evidence>
<evidence type="ECO:0000256" key="5">
    <source>
        <dbReference type="ARBA" id="ARBA00022618"/>
    </source>
</evidence>
<evidence type="ECO:0000256" key="6">
    <source>
        <dbReference type="ARBA" id="ARBA00022692"/>
    </source>
</evidence>
<dbReference type="EMBL" id="BAAFGK010000004">
    <property type="protein sequence ID" value="GAB0058257.1"/>
    <property type="molecule type" value="Genomic_DNA"/>
</dbReference>
<keyword evidence="5 10" id="KW-0132">Cell division</keyword>
<keyword evidence="9 10" id="KW-0131">Cell cycle</keyword>
<dbReference type="InterPro" id="IPR014163">
    <property type="entry name" value="Tol-Pal_TolQ"/>
</dbReference>
<feature type="domain" description="MotA/TolQ/ExbB proton channel" evidence="11">
    <location>
        <begin position="122"/>
        <end position="222"/>
    </location>
</feature>
<evidence type="ECO:0000256" key="8">
    <source>
        <dbReference type="ARBA" id="ARBA00023136"/>
    </source>
</evidence>
<accession>A0ABQ0CBJ6</accession>
<evidence type="ECO:0000256" key="7">
    <source>
        <dbReference type="ARBA" id="ARBA00022989"/>
    </source>
</evidence>
<proteinExistence type="inferred from homology"/>
<comment type="subcellular location">
    <subcellularLocation>
        <location evidence="10">Cell inner membrane</location>
        <topology evidence="10">Multi-pass membrane protein</topology>
    </subcellularLocation>
    <subcellularLocation>
        <location evidence="1">Cell membrane</location>
        <topology evidence="1">Multi-pass membrane protein</topology>
    </subcellularLocation>
</comment>
<dbReference type="HAMAP" id="MF_02202">
    <property type="entry name" value="TolQ"/>
    <property type="match status" value="1"/>
</dbReference>
<evidence type="ECO:0000313" key="12">
    <source>
        <dbReference type="EMBL" id="GAB0058257.1"/>
    </source>
</evidence>
<dbReference type="PANTHER" id="PTHR30625:SF3">
    <property type="entry name" value="TOL-PAL SYSTEM PROTEIN TOLQ"/>
    <property type="match status" value="1"/>
</dbReference>
<reference evidence="12 13" key="1">
    <citation type="submission" date="2024-05" db="EMBL/GenBank/DDBJ databases">
        <authorList>
            <consortium name="Candidatus Magnetaquicoccaceae bacterium FCR-1 genome sequencing consortium"/>
            <person name="Shimoshige H."/>
            <person name="Shimamura S."/>
            <person name="Taoka A."/>
            <person name="Kobayashi H."/>
            <person name="Maekawa T."/>
        </authorList>
    </citation>
    <scope>NUCLEOTIDE SEQUENCE [LARGE SCALE GENOMIC DNA]</scope>
    <source>
        <strain evidence="12 13">FCR-1</strain>
    </source>
</reference>
<feature type="transmembrane region" description="Helical" evidence="10">
    <location>
        <begin position="142"/>
        <end position="165"/>
    </location>
</feature>
<keyword evidence="6 10" id="KW-0812">Transmembrane</keyword>
<dbReference type="InterPro" id="IPR002898">
    <property type="entry name" value="MotA_ExbB_proton_chnl"/>
</dbReference>
<evidence type="ECO:0000256" key="10">
    <source>
        <dbReference type="HAMAP-Rule" id="MF_02202"/>
    </source>
</evidence>
<gene>
    <name evidence="12" type="primary">tolQ_2</name>
    <name evidence="10" type="synonym">tolQ</name>
    <name evidence="12" type="ORF">SIID45300_02603</name>
</gene>
<keyword evidence="7 10" id="KW-1133">Transmembrane helix</keyword>
<keyword evidence="4 10" id="KW-0997">Cell inner membrane</keyword>
<comment type="similarity">
    <text evidence="2 10">Belongs to the ExbB/TolQ family.</text>
</comment>
<dbReference type="PANTHER" id="PTHR30625">
    <property type="entry name" value="PROTEIN TOLQ"/>
    <property type="match status" value="1"/>
</dbReference>
<evidence type="ECO:0000313" key="13">
    <source>
        <dbReference type="Proteomes" id="UP001628193"/>
    </source>
</evidence>
<evidence type="ECO:0000256" key="2">
    <source>
        <dbReference type="ARBA" id="ARBA00010442"/>
    </source>
</evidence>
<dbReference type="Pfam" id="PF01618">
    <property type="entry name" value="MotA_ExbB"/>
    <property type="match status" value="1"/>
</dbReference>
<evidence type="ECO:0000256" key="9">
    <source>
        <dbReference type="ARBA" id="ARBA00023306"/>
    </source>
</evidence>
<evidence type="ECO:0000259" key="11">
    <source>
        <dbReference type="Pfam" id="PF01618"/>
    </source>
</evidence>
<evidence type="ECO:0000256" key="1">
    <source>
        <dbReference type="ARBA" id="ARBA00004651"/>
    </source>
</evidence>
<reference evidence="12 13" key="2">
    <citation type="submission" date="2024-09" db="EMBL/GenBank/DDBJ databases">
        <title>Draft genome sequence of Candidatus Magnetaquicoccaceae bacterium FCR-1.</title>
        <authorList>
            <person name="Shimoshige H."/>
            <person name="Shimamura S."/>
            <person name="Taoka A."/>
            <person name="Kobayashi H."/>
            <person name="Maekawa T."/>
        </authorList>
    </citation>
    <scope>NUCLEOTIDE SEQUENCE [LARGE SCALE GENOMIC DNA]</scope>
    <source>
        <strain evidence="12 13">FCR-1</strain>
    </source>
</reference>